<evidence type="ECO:0000313" key="6">
    <source>
        <dbReference type="EMBL" id="MST33539.1"/>
    </source>
</evidence>
<organism evidence="6 7">
    <name type="scientific">Acidiferrimicrobium australe</name>
    <dbReference type="NCBI Taxonomy" id="2664430"/>
    <lineage>
        <taxon>Bacteria</taxon>
        <taxon>Bacillati</taxon>
        <taxon>Actinomycetota</taxon>
        <taxon>Acidimicrobiia</taxon>
        <taxon>Acidimicrobiales</taxon>
        <taxon>Acidimicrobiaceae</taxon>
        <taxon>Acidiferrimicrobium</taxon>
    </lineage>
</organism>
<dbReference type="Pfam" id="PF00120">
    <property type="entry name" value="Gln-synt_C"/>
    <property type="match status" value="1"/>
</dbReference>
<protein>
    <submittedName>
        <fullName evidence="6">Glutamine synthetase</fullName>
    </submittedName>
</protein>
<dbReference type="PANTHER" id="PTHR43785:SF12">
    <property type="entry name" value="TYPE-1 GLUTAMINE SYNTHETASE 2"/>
    <property type="match status" value="1"/>
</dbReference>
<evidence type="ECO:0000256" key="4">
    <source>
        <dbReference type="RuleBase" id="RU000384"/>
    </source>
</evidence>
<dbReference type="SUPFAM" id="SSF55931">
    <property type="entry name" value="Glutamine synthetase/guanido kinase"/>
    <property type="match status" value="1"/>
</dbReference>
<evidence type="ECO:0000256" key="1">
    <source>
        <dbReference type="ARBA" id="ARBA00009897"/>
    </source>
</evidence>
<name>A0ABW9QUL0_9ACTN</name>
<dbReference type="Gene3D" id="3.10.20.70">
    <property type="entry name" value="Glutamine synthetase, N-terminal domain"/>
    <property type="match status" value="1"/>
</dbReference>
<reference evidence="6 7" key="1">
    <citation type="submission" date="2019-11" db="EMBL/GenBank/DDBJ databases">
        <title>Acidiferrimicrobium australis gen. nov., sp. nov., an acidophilic and obligately heterotrophic, member of the Actinobacteria that catalyses dissimilatory oxido- reduction of iron isolated from metal-rich acidic water in Chile.</title>
        <authorList>
            <person name="Gonzalez D."/>
            <person name="Huber K."/>
            <person name="Hedrich S."/>
            <person name="Rojas-Villalobos C."/>
            <person name="Quatrini R."/>
            <person name="Dinamarca M.A."/>
            <person name="Schwarz A."/>
            <person name="Canales C."/>
            <person name="Nancucheo I."/>
        </authorList>
    </citation>
    <scope>NUCLEOTIDE SEQUENCE [LARGE SCALE GENOMIC DNA]</scope>
    <source>
        <strain evidence="6 7">USS-CCA1</strain>
    </source>
</reference>
<dbReference type="PANTHER" id="PTHR43785">
    <property type="entry name" value="GAMMA-GLUTAMYLPUTRESCINE SYNTHETASE"/>
    <property type="match status" value="1"/>
</dbReference>
<dbReference type="Gene3D" id="3.30.590.10">
    <property type="entry name" value="Glutamine synthetase/guanido kinase, catalytic domain"/>
    <property type="match status" value="1"/>
</dbReference>
<dbReference type="PROSITE" id="PS51987">
    <property type="entry name" value="GS_CATALYTIC"/>
    <property type="match status" value="1"/>
</dbReference>
<feature type="domain" description="GS catalytic" evidence="5">
    <location>
        <begin position="132"/>
        <end position="464"/>
    </location>
</feature>
<dbReference type="SMART" id="SM01230">
    <property type="entry name" value="Gln-synt_C"/>
    <property type="match status" value="1"/>
</dbReference>
<dbReference type="Proteomes" id="UP000437736">
    <property type="component" value="Unassembled WGS sequence"/>
</dbReference>
<dbReference type="EMBL" id="WJHE01000633">
    <property type="protein sequence ID" value="MST33539.1"/>
    <property type="molecule type" value="Genomic_DNA"/>
</dbReference>
<evidence type="ECO:0000313" key="7">
    <source>
        <dbReference type="Proteomes" id="UP000437736"/>
    </source>
</evidence>
<dbReference type="InterPro" id="IPR036651">
    <property type="entry name" value="Gln_synt_N_sf"/>
</dbReference>
<evidence type="ECO:0000259" key="5">
    <source>
        <dbReference type="PROSITE" id="PS51987"/>
    </source>
</evidence>
<keyword evidence="7" id="KW-1185">Reference proteome</keyword>
<gene>
    <name evidence="6" type="ORF">GHK86_12515</name>
</gene>
<proteinExistence type="inferred from homology"/>
<accession>A0ABW9QUL0</accession>
<dbReference type="SUPFAM" id="SSF54368">
    <property type="entry name" value="Glutamine synthetase, N-terminal domain"/>
    <property type="match status" value="1"/>
</dbReference>
<keyword evidence="2" id="KW-0436">Ligase</keyword>
<comment type="caution">
    <text evidence="6">The sequence shown here is derived from an EMBL/GenBank/DDBJ whole genome shotgun (WGS) entry which is preliminary data.</text>
</comment>
<evidence type="ECO:0000256" key="2">
    <source>
        <dbReference type="ARBA" id="ARBA00022598"/>
    </source>
</evidence>
<comment type="similarity">
    <text evidence="1 3 4">Belongs to the glutamine synthetase family.</text>
</comment>
<evidence type="ECO:0000256" key="3">
    <source>
        <dbReference type="PROSITE-ProRule" id="PRU01331"/>
    </source>
</evidence>
<dbReference type="InterPro" id="IPR008146">
    <property type="entry name" value="Gln_synth_cat_dom"/>
</dbReference>
<dbReference type="InterPro" id="IPR014746">
    <property type="entry name" value="Gln_synth/guanido_kin_cat_dom"/>
</dbReference>
<sequence length="464" mass="52225">MSDLEEFLAQEGRDDAIREVSRRIEAEGITYIYYQFVSVTGRIMGKGVPAPHWEKVARSGFQLVYGSTANLFIDRNGDYIGYGAEAGELVGLPDVDTFCPLPWDPKVARVFCTLFRGREERENGGGFLDADCRGNLKRIHAAFEAETGLHLRAGCEPEMMWLKADPDGKPTVEGMTKPYCYHIDQFSELQPLIHKVVDYGQKMGLDMIQGDHEDAPGQLELNFQFDRAELTADRLTTYRQICRQVGREMGAFACFMPKPFMGVSANGCHHNISLWQGDENMFLPDTDDPRMPGKVGLHAIGGVLEHLRGLCAITAPTVNSYRRYADAGFWAPIFADWGFQNRTTALRISAPGRFEYRSVDSAVNPYLSMAGLLTTIKDGLDRGLDPGQPEERNIYDAMKEGKQVQRIPSTLGEALDALEDDTVVRSALPGDMYKVFMHYKRDEWIRFISTVTDWDVKEYLDILP</sequence>